<proteinExistence type="predicted"/>
<keyword evidence="3" id="KW-1185">Reference proteome</keyword>
<gene>
    <name evidence="2" type="ORF">FGO68_gene14177</name>
</gene>
<evidence type="ECO:0000313" key="3">
    <source>
        <dbReference type="Proteomes" id="UP000785679"/>
    </source>
</evidence>
<dbReference type="EMBL" id="RRYP01000276">
    <property type="protein sequence ID" value="TNV87686.1"/>
    <property type="molecule type" value="Genomic_DNA"/>
</dbReference>
<sequence length="115" mass="13360">MVPASANSQCLKVKQQSVSSNQRVERRFRGQPRRICSDCPRFKCVMGLSQFSKSWGAWKRPYCLAYLRGYQLSVIGQRCEAQWSDSYAGAFRMGWLNGKQNRKEGKLRIYQEIID</sequence>
<comment type="caution">
    <text evidence="2">The sequence shown here is derived from an EMBL/GenBank/DDBJ whole genome shotgun (WGS) entry which is preliminary data.</text>
</comment>
<dbReference type="AlphaFoldDB" id="A0A8J8P8Z3"/>
<protein>
    <submittedName>
        <fullName evidence="2">Uncharacterized protein</fullName>
    </submittedName>
</protein>
<evidence type="ECO:0000313" key="2">
    <source>
        <dbReference type="EMBL" id="TNV87686.1"/>
    </source>
</evidence>
<organism evidence="2 3">
    <name type="scientific">Halteria grandinella</name>
    <dbReference type="NCBI Taxonomy" id="5974"/>
    <lineage>
        <taxon>Eukaryota</taxon>
        <taxon>Sar</taxon>
        <taxon>Alveolata</taxon>
        <taxon>Ciliophora</taxon>
        <taxon>Intramacronucleata</taxon>
        <taxon>Spirotrichea</taxon>
        <taxon>Stichotrichia</taxon>
        <taxon>Sporadotrichida</taxon>
        <taxon>Halteriidae</taxon>
        <taxon>Halteria</taxon>
    </lineage>
</organism>
<evidence type="ECO:0000256" key="1">
    <source>
        <dbReference type="SAM" id="MobiDB-lite"/>
    </source>
</evidence>
<accession>A0A8J8P8Z3</accession>
<name>A0A8J8P8Z3_HALGN</name>
<dbReference type="Proteomes" id="UP000785679">
    <property type="component" value="Unassembled WGS sequence"/>
</dbReference>
<feature type="region of interest" description="Disordered" evidence="1">
    <location>
        <begin position="1"/>
        <end position="24"/>
    </location>
</feature>
<reference evidence="2" key="1">
    <citation type="submission" date="2019-06" db="EMBL/GenBank/DDBJ databases">
        <authorList>
            <person name="Zheng W."/>
        </authorList>
    </citation>
    <scope>NUCLEOTIDE SEQUENCE</scope>
    <source>
        <strain evidence="2">QDHG01</strain>
    </source>
</reference>
<feature type="compositionally biased region" description="Polar residues" evidence="1">
    <location>
        <begin position="1"/>
        <end position="22"/>
    </location>
</feature>